<evidence type="ECO:0000313" key="3">
    <source>
        <dbReference type="EMBL" id="VUX01081.1"/>
    </source>
</evidence>
<protein>
    <recommendedName>
        <fullName evidence="2">4'-phosphopantetheinyl transferase domain-containing protein</fullName>
    </recommendedName>
</protein>
<dbReference type="AlphaFoldDB" id="A0A564T345"/>
<dbReference type="RefSeq" id="WP_181950387.1">
    <property type="nucleotide sequence ID" value="NZ_CABHNJ010000024.1"/>
</dbReference>
<dbReference type="SUPFAM" id="SSF56214">
    <property type="entry name" value="4'-phosphopantetheinyl transferase"/>
    <property type="match status" value="1"/>
</dbReference>
<organism evidence="3 4">
    <name type="scientific">Streptococcus vestibularis</name>
    <dbReference type="NCBI Taxonomy" id="1343"/>
    <lineage>
        <taxon>Bacteria</taxon>
        <taxon>Bacillati</taxon>
        <taxon>Bacillota</taxon>
        <taxon>Bacilli</taxon>
        <taxon>Lactobacillales</taxon>
        <taxon>Streptococcaceae</taxon>
        <taxon>Streptococcus</taxon>
    </lineage>
</organism>
<gene>
    <name evidence="3" type="ORF">SSSS39_01292</name>
</gene>
<dbReference type="Pfam" id="PF01648">
    <property type="entry name" value="ACPS"/>
    <property type="match status" value="1"/>
</dbReference>
<keyword evidence="1" id="KW-0808">Transferase</keyword>
<dbReference type="InterPro" id="IPR008278">
    <property type="entry name" value="4-PPantetheinyl_Trfase_dom"/>
</dbReference>
<dbReference type="Proteomes" id="UP000380217">
    <property type="component" value="Unassembled WGS sequence"/>
</dbReference>
<evidence type="ECO:0000256" key="1">
    <source>
        <dbReference type="ARBA" id="ARBA00022679"/>
    </source>
</evidence>
<reference evidence="3 4" key="1">
    <citation type="submission" date="2019-07" db="EMBL/GenBank/DDBJ databases">
        <authorList>
            <person name="Hibberd C M."/>
            <person name="Gehrig L. J."/>
            <person name="Chang H.-W."/>
            <person name="Venkatesh S."/>
        </authorList>
    </citation>
    <scope>NUCLEOTIDE SEQUENCE [LARGE SCALE GENOMIC DNA]</scope>
    <source>
        <strain evidence="3">Streptococcus_salivarius_SS_Bg39</strain>
    </source>
</reference>
<dbReference type="Gene3D" id="3.90.470.20">
    <property type="entry name" value="4'-phosphopantetheinyl transferase domain"/>
    <property type="match status" value="1"/>
</dbReference>
<dbReference type="InterPro" id="IPR037143">
    <property type="entry name" value="4-PPantetheinyl_Trfase_dom_sf"/>
</dbReference>
<sequence length="170" mass="19888">MESEDFSLCFTVFDQKFRKNSLLHRKIRRRNQHNIGKTLKFLLENRSKRFTSVSHKDSIVVVVSSKYPVGIDIERIKNESIRSTVLSSDEKLLLTSFSFTEIWTLKESISKLVETGLPTIDTVSVTRIDDEVVTSKIKKNGKINIRKYYFKHLRLVYGTECYKFCLVWQG</sequence>
<dbReference type="GO" id="GO:0000287">
    <property type="term" value="F:magnesium ion binding"/>
    <property type="evidence" value="ECO:0007669"/>
    <property type="project" value="InterPro"/>
</dbReference>
<accession>A0A564T345</accession>
<proteinExistence type="predicted"/>
<evidence type="ECO:0000313" key="4">
    <source>
        <dbReference type="Proteomes" id="UP000380217"/>
    </source>
</evidence>
<feature type="domain" description="4'-phosphopantetheinyl transferase" evidence="2">
    <location>
        <begin position="68"/>
        <end position="140"/>
    </location>
</feature>
<name>A0A564T345_STRVE</name>
<evidence type="ECO:0000259" key="2">
    <source>
        <dbReference type="Pfam" id="PF01648"/>
    </source>
</evidence>
<dbReference type="GO" id="GO:0008897">
    <property type="term" value="F:holo-[acyl-carrier-protein] synthase activity"/>
    <property type="evidence" value="ECO:0007669"/>
    <property type="project" value="InterPro"/>
</dbReference>
<dbReference type="EMBL" id="CABHNJ010000024">
    <property type="protein sequence ID" value="VUX01081.1"/>
    <property type="molecule type" value="Genomic_DNA"/>
</dbReference>